<evidence type="ECO:0000313" key="2">
    <source>
        <dbReference type="EMBL" id="EPS39274.1"/>
    </source>
</evidence>
<sequence>MPSTRSLLTSGAGILAVIAGPGIVTGVMSSFGDPIIGLPIASGVGIVITAIGTIIIYIRDRRASRRALEKSVFGKVLNRIERKDLKPQYKAAKARAKADDKAERAALKAEEKIRKKELKKVIKDRLRKKVKDLPLKVVLGIVRFINTLVIEIPKASVADLEADASGIVQGAVQPIPNVPGPDDLLAGKSPGTAGPGNTVTNFATSPAGTVGNTVPVVPSFASTLVSPPGNVAGSLPVTPI</sequence>
<dbReference type="Proteomes" id="UP000015100">
    <property type="component" value="Unassembled WGS sequence"/>
</dbReference>
<name>S8A8U9_DACHA</name>
<gene>
    <name evidence="2" type="ORF">H072_6909</name>
</gene>
<keyword evidence="1" id="KW-0812">Transmembrane</keyword>
<dbReference type="OrthoDB" id="5396622at2759"/>
<comment type="caution">
    <text evidence="2">The sequence shown here is derived from an EMBL/GenBank/DDBJ whole genome shotgun (WGS) entry which is preliminary data.</text>
</comment>
<evidence type="ECO:0000256" key="1">
    <source>
        <dbReference type="SAM" id="Phobius"/>
    </source>
</evidence>
<reference evidence="2 3" key="1">
    <citation type="journal article" date="2013" name="PLoS Genet.">
        <title>Genomic mechanisms accounting for the adaptation to parasitism in nematode-trapping fungi.</title>
        <authorList>
            <person name="Meerupati T."/>
            <person name="Andersson K.M."/>
            <person name="Friman E."/>
            <person name="Kumar D."/>
            <person name="Tunlid A."/>
            <person name="Ahren D."/>
        </authorList>
    </citation>
    <scope>NUCLEOTIDE SEQUENCE [LARGE SCALE GENOMIC DNA]</scope>
    <source>
        <strain evidence="2 3">CBS 200.50</strain>
    </source>
</reference>
<dbReference type="AlphaFoldDB" id="S8A8U9"/>
<evidence type="ECO:0000313" key="3">
    <source>
        <dbReference type="Proteomes" id="UP000015100"/>
    </source>
</evidence>
<proteinExistence type="predicted"/>
<dbReference type="HOGENOM" id="CLU_1156347_0_0_1"/>
<protein>
    <submittedName>
        <fullName evidence="2">Uncharacterized protein</fullName>
    </submittedName>
</protein>
<keyword evidence="1" id="KW-1133">Transmembrane helix</keyword>
<keyword evidence="1" id="KW-0472">Membrane</keyword>
<feature type="transmembrane region" description="Helical" evidence="1">
    <location>
        <begin position="36"/>
        <end position="58"/>
    </location>
</feature>
<reference evidence="3" key="2">
    <citation type="submission" date="2013-04" db="EMBL/GenBank/DDBJ databases">
        <title>Genomic mechanisms accounting for the adaptation to parasitism in nematode-trapping fungi.</title>
        <authorList>
            <person name="Ahren D.G."/>
        </authorList>
    </citation>
    <scope>NUCLEOTIDE SEQUENCE [LARGE SCALE GENOMIC DNA]</scope>
    <source>
        <strain evidence="3">CBS 200.50</strain>
    </source>
</reference>
<keyword evidence="3" id="KW-1185">Reference proteome</keyword>
<accession>S8A8U9</accession>
<organism evidence="2 3">
    <name type="scientific">Dactylellina haptotyla (strain CBS 200.50)</name>
    <name type="common">Nematode-trapping fungus</name>
    <name type="synonym">Monacrosporium haptotylum</name>
    <dbReference type="NCBI Taxonomy" id="1284197"/>
    <lineage>
        <taxon>Eukaryota</taxon>
        <taxon>Fungi</taxon>
        <taxon>Dikarya</taxon>
        <taxon>Ascomycota</taxon>
        <taxon>Pezizomycotina</taxon>
        <taxon>Orbiliomycetes</taxon>
        <taxon>Orbiliales</taxon>
        <taxon>Orbiliaceae</taxon>
        <taxon>Dactylellina</taxon>
    </lineage>
</organism>
<dbReference type="EMBL" id="AQGS01000479">
    <property type="protein sequence ID" value="EPS39274.1"/>
    <property type="molecule type" value="Genomic_DNA"/>
</dbReference>